<evidence type="ECO:0000313" key="3">
    <source>
        <dbReference type="Proteomes" id="UP000235579"/>
    </source>
</evidence>
<gene>
    <name evidence="2" type="ORF">BCS92_15545</name>
</gene>
<keyword evidence="1" id="KW-0472">Membrane</keyword>
<feature type="transmembrane region" description="Helical" evidence="1">
    <location>
        <begin position="27"/>
        <end position="48"/>
    </location>
</feature>
<dbReference type="EMBL" id="MDBP01000042">
    <property type="protein sequence ID" value="PMP13744.1"/>
    <property type="molecule type" value="Genomic_DNA"/>
</dbReference>
<evidence type="ECO:0000256" key="1">
    <source>
        <dbReference type="SAM" id="Phobius"/>
    </source>
</evidence>
<dbReference type="AlphaFoldDB" id="A0A2N7NH42"/>
<comment type="caution">
    <text evidence="2">The sequence shown here is derived from an EMBL/GenBank/DDBJ whole genome shotgun (WGS) entry which is preliminary data.</text>
</comment>
<keyword evidence="1" id="KW-1133">Transmembrane helix</keyword>
<evidence type="ECO:0000313" key="2">
    <source>
        <dbReference type="EMBL" id="PMP13744.1"/>
    </source>
</evidence>
<reference evidence="3" key="1">
    <citation type="submission" date="2016-07" db="EMBL/GenBank/DDBJ databases">
        <title>Nontailed viruses are major unrecognized killers of bacteria in the ocean.</title>
        <authorList>
            <person name="Kauffman K."/>
            <person name="Hussain F."/>
            <person name="Yang J."/>
            <person name="Arevalo P."/>
            <person name="Brown J."/>
            <person name="Cutler M."/>
            <person name="Kelly L."/>
            <person name="Polz M.F."/>
        </authorList>
    </citation>
    <scope>NUCLEOTIDE SEQUENCE [LARGE SCALE GENOMIC DNA]</scope>
    <source>
        <strain evidence="3">10N.222.48.A2</strain>
    </source>
</reference>
<sequence length="64" mass="6769">MVLICALCLVLVGLIFGFHIQVSESAVSALASMGSILGGMGAAGAAYISYRSTKEWKNEFYHGK</sequence>
<name>A0A2N7NH42_9VIBR</name>
<dbReference type="Proteomes" id="UP000235579">
    <property type="component" value="Unassembled WGS sequence"/>
</dbReference>
<accession>A0A2N7NH42</accession>
<keyword evidence="1" id="KW-0812">Transmembrane</keyword>
<proteinExistence type="predicted"/>
<organism evidence="2 3">
    <name type="scientific">Vibrio tasmaniensis</name>
    <dbReference type="NCBI Taxonomy" id="212663"/>
    <lineage>
        <taxon>Bacteria</taxon>
        <taxon>Pseudomonadati</taxon>
        <taxon>Pseudomonadota</taxon>
        <taxon>Gammaproteobacteria</taxon>
        <taxon>Vibrionales</taxon>
        <taxon>Vibrionaceae</taxon>
        <taxon>Vibrio</taxon>
    </lineage>
</organism>
<protein>
    <submittedName>
        <fullName evidence="2">Uncharacterized protein</fullName>
    </submittedName>
</protein>